<dbReference type="InterPro" id="IPR006615">
    <property type="entry name" value="Pept_C19_DUSP"/>
</dbReference>
<evidence type="ECO:0000259" key="7">
    <source>
        <dbReference type="PROSITE" id="PS50235"/>
    </source>
</evidence>
<dbReference type="GeneID" id="63682860"/>
<evidence type="ECO:0000256" key="3">
    <source>
        <dbReference type="ARBA" id="ARBA00022771"/>
    </source>
</evidence>
<dbReference type="PROSITE" id="PS51283">
    <property type="entry name" value="DUSP"/>
    <property type="match status" value="1"/>
</dbReference>
<dbReference type="SUPFAM" id="SSF143791">
    <property type="entry name" value="DUSP-like"/>
    <property type="match status" value="2"/>
</dbReference>
<evidence type="ECO:0000259" key="6">
    <source>
        <dbReference type="PROSITE" id="PS50053"/>
    </source>
</evidence>
<comment type="similarity">
    <text evidence="1">Belongs to the peptidase C19 family.</text>
</comment>
<feature type="compositionally biased region" description="Low complexity" evidence="5">
    <location>
        <begin position="456"/>
        <end position="471"/>
    </location>
</feature>
<dbReference type="InterPro" id="IPR001394">
    <property type="entry name" value="Peptidase_C19_UCH"/>
</dbReference>
<feature type="region of interest" description="Disordered" evidence="5">
    <location>
        <begin position="687"/>
        <end position="745"/>
    </location>
</feature>
<dbReference type="PROSITE" id="PS00972">
    <property type="entry name" value="USP_1"/>
    <property type="match status" value="1"/>
</dbReference>
<evidence type="ECO:0000259" key="8">
    <source>
        <dbReference type="PROSITE" id="PS51283"/>
    </source>
</evidence>
<evidence type="ECO:0000313" key="9">
    <source>
        <dbReference type="EMBL" id="EJU05183.1"/>
    </source>
</evidence>
<feature type="domain" description="DUSP" evidence="8">
    <location>
        <begin position="943"/>
        <end position="1055"/>
    </location>
</feature>
<dbReference type="Pfam" id="PF00443">
    <property type="entry name" value="UCH"/>
    <property type="match status" value="1"/>
</dbReference>
<feature type="domain" description="Ubiquitin-like" evidence="6">
    <location>
        <begin position="1165"/>
        <end position="1234"/>
    </location>
</feature>
<dbReference type="HOGENOM" id="CLU_005874_0_0_1"/>
<dbReference type="SMART" id="SM00547">
    <property type="entry name" value="ZnF_RBZ"/>
    <property type="match status" value="1"/>
</dbReference>
<dbReference type="OrthoDB" id="289038at2759"/>
<dbReference type="SUPFAM" id="SSF54001">
    <property type="entry name" value="Cysteine proteinases"/>
    <property type="match status" value="1"/>
</dbReference>
<keyword evidence="4" id="KW-0862">Zinc</keyword>
<keyword evidence="3" id="KW-0863">Zinc-finger</keyword>
<proteinExistence type="inferred from homology"/>
<reference evidence="9 10" key="1">
    <citation type="journal article" date="2012" name="Science">
        <title>The Paleozoic origin of enzymatic lignin decomposition reconstructed from 31 fungal genomes.</title>
        <authorList>
            <person name="Floudas D."/>
            <person name="Binder M."/>
            <person name="Riley R."/>
            <person name="Barry K."/>
            <person name="Blanchette R.A."/>
            <person name="Henrissat B."/>
            <person name="Martinez A.T."/>
            <person name="Otillar R."/>
            <person name="Spatafora J.W."/>
            <person name="Yadav J.S."/>
            <person name="Aerts A."/>
            <person name="Benoit I."/>
            <person name="Boyd A."/>
            <person name="Carlson A."/>
            <person name="Copeland A."/>
            <person name="Coutinho P.M."/>
            <person name="de Vries R.P."/>
            <person name="Ferreira P."/>
            <person name="Findley K."/>
            <person name="Foster B."/>
            <person name="Gaskell J."/>
            <person name="Glotzer D."/>
            <person name="Gorecki P."/>
            <person name="Heitman J."/>
            <person name="Hesse C."/>
            <person name="Hori C."/>
            <person name="Igarashi K."/>
            <person name="Jurgens J.A."/>
            <person name="Kallen N."/>
            <person name="Kersten P."/>
            <person name="Kohler A."/>
            <person name="Kuees U."/>
            <person name="Kumar T.K.A."/>
            <person name="Kuo A."/>
            <person name="LaButti K."/>
            <person name="Larrondo L.F."/>
            <person name="Lindquist E."/>
            <person name="Ling A."/>
            <person name="Lombard V."/>
            <person name="Lucas S."/>
            <person name="Lundell T."/>
            <person name="Martin R."/>
            <person name="McLaughlin D.J."/>
            <person name="Morgenstern I."/>
            <person name="Morin E."/>
            <person name="Murat C."/>
            <person name="Nagy L.G."/>
            <person name="Nolan M."/>
            <person name="Ohm R.A."/>
            <person name="Patyshakuliyeva A."/>
            <person name="Rokas A."/>
            <person name="Ruiz-Duenas F.J."/>
            <person name="Sabat G."/>
            <person name="Salamov A."/>
            <person name="Samejima M."/>
            <person name="Schmutz J."/>
            <person name="Slot J.C."/>
            <person name="St John F."/>
            <person name="Stenlid J."/>
            <person name="Sun H."/>
            <person name="Sun S."/>
            <person name="Syed K."/>
            <person name="Tsang A."/>
            <person name="Wiebenga A."/>
            <person name="Young D."/>
            <person name="Pisabarro A."/>
            <person name="Eastwood D.C."/>
            <person name="Martin F."/>
            <person name="Cullen D."/>
            <person name="Grigoriev I.V."/>
            <person name="Hibbett D.S."/>
        </authorList>
    </citation>
    <scope>NUCLEOTIDE SEQUENCE [LARGE SCALE GENOMIC DNA]</scope>
    <source>
        <strain evidence="9 10">DJM-731 SS1</strain>
    </source>
</reference>
<dbReference type="InterPro" id="IPR018200">
    <property type="entry name" value="USP_CS"/>
</dbReference>
<dbReference type="GO" id="GO:0016579">
    <property type="term" value="P:protein deubiquitination"/>
    <property type="evidence" value="ECO:0007669"/>
    <property type="project" value="InterPro"/>
</dbReference>
<organism evidence="9 10">
    <name type="scientific">Dacryopinax primogenitus (strain DJM 731)</name>
    <name type="common">Brown rot fungus</name>
    <dbReference type="NCBI Taxonomy" id="1858805"/>
    <lineage>
        <taxon>Eukaryota</taxon>
        <taxon>Fungi</taxon>
        <taxon>Dikarya</taxon>
        <taxon>Basidiomycota</taxon>
        <taxon>Agaricomycotina</taxon>
        <taxon>Dacrymycetes</taxon>
        <taxon>Dacrymycetales</taxon>
        <taxon>Dacrymycetaceae</taxon>
        <taxon>Dacryopinax</taxon>
    </lineage>
</organism>
<dbReference type="Gene3D" id="3.10.20.90">
    <property type="entry name" value="Phosphatidylinositol 3-kinase Catalytic Subunit, Chain A, domain 1"/>
    <property type="match status" value="1"/>
</dbReference>
<evidence type="ECO:0000256" key="2">
    <source>
        <dbReference type="ARBA" id="ARBA00022723"/>
    </source>
</evidence>
<feature type="region of interest" description="Disordered" evidence="5">
    <location>
        <begin position="450"/>
        <end position="500"/>
    </location>
</feature>
<evidence type="ECO:0000256" key="5">
    <source>
        <dbReference type="SAM" id="MobiDB-lite"/>
    </source>
</evidence>
<protein>
    <submittedName>
        <fullName evidence="9">Uncharacterized protein</fullName>
    </submittedName>
</protein>
<dbReference type="EMBL" id="JH795856">
    <property type="protein sequence ID" value="EJU05183.1"/>
    <property type="molecule type" value="Genomic_DNA"/>
</dbReference>
<feature type="compositionally biased region" description="Low complexity" evidence="5">
    <location>
        <begin position="720"/>
        <end position="731"/>
    </location>
</feature>
<feature type="region of interest" description="Disordered" evidence="5">
    <location>
        <begin position="1"/>
        <end position="37"/>
    </location>
</feature>
<keyword evidence="10" id="KW-1185">Reference proteome</keyword>
<dbReference type="CDD" id="cd01795">
    <property type="entry name" value="Ubl_USP48"/>
    <property type="match status" value="1"/>
</dbReference>
<feature type="compositionally biased region" description="Polar residues" evidence="5">
    <location>
        <begin position="1105"/>
        <end position="1119"/>
    </location>
</feature>
<sequence length="1352" mass="150436">MPPKGKRKGAPKPRPLSPVLARKRKHPDNEEPTPPSRWSWVKLDGKVAEQITPKHMIWACGFSEESGLPVCPNIWSKDVKEGDEKGKGRAVDTGAYDASVSGKSQKAEVIDLTLPTLCSKKKCRDNPNCLNYLGQDAWEDEDEARAAFLQVARLGYDPRELNRDPEIPVGLRNLGATCYANAFIQVWFQDLAFRAGVYACKPTAPEGKQLEDAPLFQLQATFAALQQCRQNIYNPIKLVESLGLRTSEQQDATEFSKLFMNLLGEQFKLQEAPSVKTLLRDQFEGHLTYCTTCKGCGHTSERDSEFLELELNLGSKSHLEERILEVLQKEELTDDNKYMCSRCNSLKNATRWVKLRDCPPVLHFPLMRFVYDIKTYERKKSKQVIQFPLSLNMKPFLNGGAYMDDQIYDLRGVLLHRGLSAYHGHYIAQAYDVSKGQWFQFNDEEVSPLDGLMGGNSATAAAASSKSSQTSKENKSTNITSIVESEGGIRPKFDEEDERPVPIQDRGKEKVEHVVELLDDEVEPEPSEHPIDSSTPNSIPRYLRSKDAYMLIYARRDVITPADVPECPLPGTSGASAKPDCNTPAIPPVPLAAQREVDRLNEEHDRKCDEYVKREQVVLETFSQVRAVKQEIYSSWNIQTHDDDSVVVNAEQLTKWLGQGLDVPKQPIKETENDIEVLESLAVNAESGVEATTPGSSETPRSSIPPPCGRELENIIPTAPNILPENEPEPIVSDADSSKTLVSSPPVANPAVLQTNWLQGTLTSDSLCEHGLIVPPATSLKRINQAAYMRLLSLGVIFEPALAHTAVCPDCTEHVVSERIYGIRHPELVKVFQDQNIIHSPEDVAYWVSKQWLKDWLSSRPKMHAYGQLDPPPNAEPWKNDLVCEHEGLKISEKDRKLVSAQAYRLLRTIYPGWETFSNTVEVCVVCQEAEDLTSDARADARKAADRERSRLRSMLSINPLASRPVSLIEGFVYAVVPSAFIRAWRSWLIHPLTNSRPTSLDTSIFFCPHEKIYFDSNEAVDMEDVDLVVIKESEWNILAQLYPAGQMIRLEPTTHIDENETVRNVVICNQEVCQQCRRERKSSFEEAPVTMYFMDITDPLPIGNTPNSEQPNAPSASNADDLDIVSVSAQTGKSSPVKSESTLDAYVYGTSGNYDGGLRKSKRLRATKQRGMNRTIIIRKGDTVKDIKVELFDQFNIPTIYQRLFHAGREITDWSDKTVADIGILAQDTISVLEVKPVDEDDDEGGRPKKKRREEGPAFGGTLLSRGGIPPPASATAPAVDTNASHKPDSMDSSHACAVAEALCAAPRPPDSNAPTDLADFEDSLHCPTCTFINPAGVSACTMCDTPFAVA</sequence>
<dbReference type="OMA" id="YLGQEKW"/>
<dbReference type="GO" id="GO:0005634">
    <property type="term" value="C:nucleus"/>
    <property type="evidence" value="ECO:0007669"/>
    <property type="project" value="TreeGrafter"/>
</dbReference>
<dbReference type="GO" id="GO:0004197">
    <property type="term" value="F:cysteine-type endopeptidase activity"/>
    <property type="evidence" value="ECO:0007669"/>
    <property type="project" value="InterPro"/>
</dbReference>
<dbReference type="STRING" id="1858805.M5GGB2"/>
<evidence type="ECO:0000256" key="1">
    <source>
        <dbReference type="ARBA" id="ARBA00009085"/>
    </source>
</evidence>
<feature type="region of interest" description="Disordered" evidence="5">
    <location>
        <begin position="1101"/>
        <end position="1120"/>
    </location>
</feature>
<dbReference type="PANTHER" id="PTHR24006">
    <property type="entry name" value="UBIQUITIN CARBOXYL-TERMINAL HYDROLASE"/>
    <property type="match status" value="1"/>
</dbReference>
<dbReference type="InterPro" id="IPR038765">
    <property type="entry name" value="Papain-like_cys_pep_sf"/>
</dbReference>
<dbReference type="PROSITE" id="PS00973">
    <property type="entry name" value="USP_2"/>
    <property type="match status" value="1"/>
</dbReference>
<dbReference type="InterPro" id="IPR000626">
    <property type="entry name" value="Ubiquitin-like_dom"/>
</dbReference>
<feature type="domain" description="USP" evidence="7">
    <location>
        <begin position="169"/>
        <end position="466"/>
    </location>
</feature>
<dbReference type="GO" id="GO:0008270">
    <property type="term" value="F:zinc ion binding"/>
    <property type="evidence" value="ECO:0007669"/>
    <property type="project" value="UniProtKB-KW"/>
</dbReference>
<dbReference type="Pfam" id="PF00240">
    <property type="entry name" value="ubiquitin"/>
    <property type="match status" value="1"/>
</dbReference>
<dbReference type="PROSITE" id="PS50235">
    <property type="entry name" value="USP_3"/>
    <property type="match status" value="1"/>
</dbReference>
<dbReference type="Proteomes" id="UP000030653">
    <property type="component" value="Unassembled WGS sequence"/>
</dbReference>
<dbReference type="InterPro" id="IPR035927">
    <property type="entry name" value="DUSP-like_sf"/>
</dbReference>
<name>M5GGB2_DACPD</name>
<keyword evidence="2" id="KW-0479">Metal-binding</keyword>
<dbReference type="InterPro" id="IPR028889">
    <property type="entry name" value="USP"/>
</dbReference>
<evidence type="ECO:0000313" key="10">
    <source>
        <dbReference type="Proteomes" id="UP000030653"/>
    </source>
</evidence>
<dbReference type="GO" id="GO:0004843">
    <property type="term" value="F:cysteine-type deubiquitinase activity"/>
    <property type="evidence" value="ECO:0007669"/>
    <property type="project" value="InterPro"/>
</dbReference>
<feature type="compositionally biased region" description="Polar residues" evidence="5">
    <location>
        <begin position="693"/>
        <end position="702"/>
    </location>
</feature>
<accession>M5GGB2</accession>
<dbReference type="InterPro" id="IPR029071">
    <property type="entry name" value="Ubiquitin-like_domsf"/>
</dbReference>
<gene>
    <name evidence="9" type="ORF">DACRYDRAFT_103677</name>
</gene>
<dbReference type="PROSITE" id="PS50053">
    <property type="entry name" value="UBIQUITIN_2"/>
    <property type="match status" value="1"/>
</dbReference>
<dbReference type="RefSeq" id="XP_040632077.1">
    <property type="nucleotide sequence ID" value="XM_040767798.1"/>
</dbReference>
<evidence type="ECO:0000256" key="4">
    <source>
        <dbReference type="ARBA" id="ARBA00022833"/>
    </source>
</evidence>
<feature type="compositionally biased region" description="Basic residues" evidence="5">
    <location>
        <begin position="1"/>
        <end position="11"/>
    </location>
</feature>
<dbReference type="GO" id="GO:0005829">
    <property type="term" value="C:cytosol"/>
    <property type="evidence" value="ECO:0007669"/>
    <property type="project" value="TreeGrafter"/>
</dbReference>
<dbReference type="SUPFAM" id="SSF54236">
    <property type="entry name" value="Ubiquitin-like"/>
    <property type="match status" value="1"/>
</dbReference>
<dbReference type="InterPro" id="IPR044743">
    <property type="entry name" value="Ubl_USP48"/>
</dbReference>
<dbReference type="InterPro" id="IPR001876">
    <property type="entry name" value="Znf_RanBP2"/>
</dbReference>
<feature type="region of interest" description="Disordered" evidence="5">
    <location>
        <begin position="1237"/>
        <end position="1293"/>
    </location>
</feature>
<dbReference type="InterPro" id="IPR050164">
    <property type="entry name" value="Peptidase_C19"/>
</dbReference>
<dbReference type="Gene3D" id="3.90.70.10">
    <property type="entry name" value="Cysteine proteinases"/>
    <property type="match status" value="1"/>
</dbReference>